<evidence type="ECO:0000313" key="2">
    <source>
        <dbReference type="EMBL" id="KAJ5460353.1"/>
    </source>
</evidence>
<comment type="caution">
    <text evidence="2">The sequence shown here is derived from an EMBL/GenBank/DDBJ whole genome shotgun (WGS) entry which is preliminary data.</text>
</comment>
<gene>
    <name evidence="2" type="ORF">N7458_001905</name>
</gene>
<feature type="compositionally biased region" description="Low complexity" evidence="1">
    <location>
        <begin position="230"/>
        <end position="244"/>
    </location>
</feature>
<dbReference type="GeneID" id="81595531"/>
<proteinExistence type="predicted"/>
<dbReference type="RefSeq" id="XP_056769395.1">
    <property type="nucleotide sequence ID" value="XM_056905288.1"/>
</dbReference>
<accession>A0AAD6CDN3</accession>
<evidence type="ECO:0000256" key="1">
    <source>
        <dbReference type="SAM" id="MobiDB-lite"/>
    </source>
</evidence>
<evidence type="ECO:0000313" key="3">
    <source>
        <dbReference type="Proteomes" id="UP001213681"/>
    </source>
</evidence>
<dbReference type="EMBL" id="JAPVEA010000002">
    <property type="protein sequence ID" value="KAJ5460353.1"/>
    <property type="molecule type" value="Genomic_DNA"/>
</dbReference>
<dbReference type="Proteomes" id="UP001213681">
    <property type="component" value="Unassembled WGS sequence"/>
</dbReference>
<evidence type="ECO:0008006" key="4">
    <source>
        <dbReference type="Google" id="ProtNLM"/>
    </source>
</evidence>
<reference evidence="2" key="2">
    <citation type="journal article" date="2023" name="IMA Fungus">
        <title>Comparative genomic study of the Penicillium genus elucidates a diverse pangenome and 15 lateral gene transfer events.</title>
        <authorList>
            <person name="Petersen C."/>
            <person name="Sorensen T."/>
            <person name="Nielsen M.R."/>
            <person name="Sondergaard T.E."/>
            <person name="Sorensen J.L."/>
            <person name="Fitzpatrick D.A."/>
            <person name="Frisvad J.C."/>
            <person name="Nielsen K.L."/>
        </authorList>
    </citation>
    <scope>NUCLEOTIDE SEQUENCE</scope>
    <source>
        <strain evidence="2">IBT 16125</strain>
    </source>
</reference>
<organism evidence="2 3">
    <name type="scientific">Penicillium daleae</name>
    <dbReference type="NCBI Taxonomy" id="63821"/>
    <lineage>
        <taxon>Eukaryota</taxon>
        <taxon>Fungi</taxon>
        <taxon>Dikarya</taxon>
        <taxon>Ascomycota</taxon>
        <taxon>Pezizomycotina</taxon>
        <taxon>Eurotiomycetes</taxon>
        <taxon>Eurotiomycetidae</taxon>
        <taxon>Eurotiales</taxon>
        <taxon>Aspergillaceae</taxon>
        <taxon>Penicillium</taxon>
    </lineage>
</organism>
<keyword evidence="3" id="KW-1185">Reference proteome</keyword>
<name>A0AAD6CDN3_9EURO</name>
<protein>
    <recommendedName>
        <fullName evidence="4">Fungal N-terminal domain-containing protein</fullName>
    </recommendedName>
</protein>
<sequence length="1078" mass="121312">MASYRDSYGFTITPPLASYTLMSSSLRTLNMATLTKVAWELHFQCHLIANNGPEGFRALFPELESLQEKLRALSDGIVSNGPFYERMKEDRKVALQGCLSTCFETLRNLEDLINRSRELGIWDIKELGQDVNWATLRPQIEGLRSKIVVHTCDLSLFLIPSEKSHALEENERTVLALDTRLGHDPDAAIGPLHLRADNGHLGEPNTFRFMRTEITGQLETHQGHDQLRQASTSSNSLASASDGSLRGRTAPTSPLSLDTALSLSESTKGKVSHGQNRIEQPLYDRSINSRAVDQDFIEDNSSSQGWHGIERSRDMPYADSGRSNVAEAVTSAMDQLRQVRLQEQLARPIRYAPQNQTHKPDPDIVKIFEASVNKELPMRNLDTTDWLHVATWWLLKARATLANCNRHNYVSARGSMSPSTVSKSTSHQAYIDLLKASYILYDVVLKDESSPVILTDENHKSIADLSEAINEELSQYTTIDIPEFSIIQSQSLDIWEPVQPEEASQNGTDIPLSLGASRWIAVDIEDAGGDEERVLYRAFVNAGIGGKKFRIRTKGAPYMLLLATREGESEPKIILCNQSGSLCLERQFVPDDLPPLLHLHNATQTGFPGSRVSESIPFKFDNINVSISFQFEADLGHLIDIPKAYFDAIWQREPIDSKEFTESIIFKSSVELFEQLKTPNMDPTNPPISIKSCEVRILERSFGEAWHSMRRMVISPSIAERTPQCIEFFMPLSKVQIRRECGSRQVILKWSDTCQESSDKTDGNYNTLHSYVYDGNTPNIGVDLHFCTEKGAEGFEKAVLELNFPSDFAWSQLSSSGRIYDVVDTGREHKQYKAVVLFQSRSSWRYSNVYYLYRDADFAYDHSSCTVRFSRISFTDYISTHVDQLYRAETPVGFSHCEKKLGSAIIEFNDDSASRSFLSTLSPLYDLAFARRIQSLSTKSKPLFGGSKKSGKGAADLQLWHRGNRSHLAVRWGESVPDKWLTMAIPSEYDDSTRESSRVSFPKLPYARGTSLDMVNILARNPRSSNVEKREGVISIVFSSPKGKLEGPFLTLFWYRSNGLDREDFLTVLQSKPPSTTG</sequence>
<reference evidence="2" key="1">
    <citation type="submission" date="2022-12" db="EMBL/GenBank/DDBJ databases">
        <authorList>
            <person name="Petersen C."/>
        </authorList>
    </citation>
    <scope>NUCLEOTIDE SEQUENCE</scope>
    <source>
        <strain evidence="2">IBT 16125</strain>
    </source>
</reference>
<dbReference type="AlphaFoldDB" id="A0AAD6CDN3"/>
<feature type="region of interest" description="Disordered" evidence="1">
    <location>
        <begin position="222"/>
        <end position="256"/>
    </location>
</feature>